<evidence type="ECO:0000256" key="1">
    <source>
        <dbReference type="ARBA" id="ARBA00007698"/>
    </source>
</evidence>
<protein>
    <recommendedName>
        <fullName evidence="6 7">Large ribosomal subunit protein bL20</fullName>
    </recommendedName>
</protein>
<evidence type="ECO:0000256" key="2">
    <source>
        <dbReference type="ARBA" id="ARBA00022730"/>
    </source>
</evidence>
<evidence type="ECO:0000256" key="8">
    <source>
        <dbReference type="RuleBase" id="RU000560"/>
    </source>
</evidence>
<keyword evidence="10" id="KW-1185">Reference proteome</keyword>
<evidence type="ECO:0000256" key="5">
    <source>
        <dbReference type="ARBA" id="ARBA00023274"/>
    </source>
</evidence>
<keyword evidence="3 7" id="KW-0694">RNA-binding</keyword>
<dbReference type="Pfam" id="PF00453">
    <property type="entry name" value="Ribosomal_L20"/>
    <property type="match status" value="1"/>
</dbReference>
<keyword evidence="4 7" id="KW-0689">Ribosomal protein</keyword>
<accession>A0ABR5SJ19</accession>
<comment type="similarity">
    <text evidence="1 7 8">Belongs to the bacterial ribosomal protein bL20 family.</text>
</comment>
<reference evidence="9 10" key="1">
    <citation type="submission" date="2015-11" db="EMBL/GenBank/DDBJ databases">
        <authorList>
            <person name="Lin W."/>
        </authorList>
    </citation>
    <scope>NUCLEOTIDE SEQUENCE [LARGE SCALE GENOMIC DNA]</scope>
    <source>
        <strain evidence="9 10">HCH-1</strain>
    </source>
</reference>
<dbReference type="InterPro" id="IPR035566">
    <property type="entry name" value="Ribosomal_protein_bL20_C"/>
</dbReference>
<gene>
    <name evidence="7 9" type="primary">rplT</name>
    <name evidence="9" type="ORF">ASN18_0757</name>
</gene>
<keyword evidence="2 7" id="KW-0699">rRNA-binding</keyword>
<organism evidence="9 10">
    <name type="scientific">Candidatus Magnetominusculus xianensis</name>
    <dbReference type="NCBI Taxonomy" id="1748249"/>
    <lineage>
        <taxon>Bacteria</taxon>
        <taxon>Pseudomonadati</taxon>
        <taxon>Nitrospirota</taxon>
        <taxon>Nitrospiria</taxon>
        <taxon>Nitrospirales</taxon>
        <taxon>Nitrospiraceae</taxon>
        <taxon>Candidatus Magnetominusculus</taxon>
    </lineage>
</organism>
<dbReference type="SUPFAM" id="SSF74731">
    <property type="entry name" value="Ribosomal protein L20"/>
    <property type="match status" value="1"/>
</dbReference>
<dbReference type="Proteomes" id="UP000060487">
    <property type="component" value="Unassembled WGS sequence"/>
</dbReference>
<dbReference type="GO" id="GO:0005840">
    <property type="term" value="C:ribosome"/>
    <property type="evidence" value="ECO:0007669"/>
    <property type="project" value="UniProtKB-KW"/>
</dbReference>
<name>A0ABR5SJ19_9BACT</name>
<dbReference type="RefSeq" id="WP_085051284.1">
    <property type="nucleotide sequence ID" value="NZ_LNQR01000029.1"/>
</dbReference>
<evidence type="ECO:0000313" key="10">
    <source>
        <dbReference type="Proteomes" id="UP000060487"/>
    </source>
</evidence>
<comment type="function">
    <text evidence="7 8">Binds directly to 23S ribosomal RNA and is necessary for the in vitro assembly process of the 50S ribosomal subunit. It is not involved in the protein synthesizing functions of that subunit.</text>
</comment>
<dbReference type="PANTHER" id="PTHR10986">
    <property type="entry name" value="39S RIBOSOMAL PROTEIN L20"/>
    <property type="match status" value="1"/>
</dbReference>
<dbReference type="HAMAP" id="MF_00382">
    <property type="entry name" value="Ribosomal_bL20"/>
    <property type="match status" value="1"/>
</dbReference>
<dbReference type="CDD" id="cd07026">
    <property type="entry name" value="Ribosomal_L20"/>
    <property type="match status" value="1"/>
</dbReference>
<dbReference type="Gene3D" id="6.10.160.10">
    <property type="match status" value="1"/>
</dbReference>
<keyword evidence="5 7" id="KW-0687">Ribonucleoprotein</keyword>
<dbReference type="InterPro" id="IPR049946">
    <property type="entry name" value="RIBOSOMAL_L20_CS"/>
</dbReference>
<dbReference type="InterPro" id="IPR005813">
    <property type="entry name" value="Ribosomal_bL20"/>
</dbReference>
<comment type="caution">
    <text evidence="9">The sequence shown here is derived from an EMBL/GenBank/DDBJ whole genome shotgun (WGS) entry which is preliminary data.</text>
</comment>
<evidence type="ECO:0000313" key="9">
    <source>
        <dbReference type="EMBL" id="KWT91767.1"/>
    </source>
</evidence>
<dbReference type="PROSITE" id="PS00937">
    <property type="entry name" value="RIBOSOMAL_L20"/>
    <property type="match status" value="1"/>
</dbReference>
<dbReference type="Gene3D" id="1.10.1900.20">
    <property type="entry name" value="Ribosomal protein L20"/>
    <property type="match status" value="1"/>
</dbReference>
<evidence type="ECO:0000256" key="7">
    <source>
        <dbReference type="HAMAP-Rule" id="MF_00382"/>
    </source>
</evidence>
<dbReference type="EMBL" id="LNQR01000029">
    <property type="protein sequence ID" value="KWT91767.1"/>
    <property type="molecule type" value="Genomic_DNA"/>
</dbReference>
<evidence type="ECO:0000256" key="6">
    <source>
        <dbReference type="ARBA" id="ARBA00035172"/>
    </source>
</evidence>
<sequence length="118" mass="13547">MPRAKGGFKTRRRRKKILRKARGYYGGRSKLFRVASEAVDHALLHAYDDRKNKKRDFRRLWIIRINAAARAAGLTYSRFMQGLKTAGIILDRRALAELAVSNITQFNQLAESVKQQTA</sequence>
<evidence type="ECO:0000256" key="3">
    <source>
        <dbReference type="ARBA" id="ARBA00022884"/>
    </source>
</evidence>
<dbReference type="PRINTS" id="PR00062">
    <property type="entry name" value="RIBOSOMALL20"/>
</dbReference>
<evidence type="ECO:0000256" key="4">
    <source>
        <dbReference type="ARBA" id="ARBA00022980"/>
    </source>
</evidence>
<dbReference type="NCBIfam" id="TIGR01032">
    <property type="entry name" value="rplT_bact"/>
    <property type="match status" value="1"/>
</dbReference>
<proteinExistence type="inferred from homology"/>